<dbReference type="InterPro" id="IPR003871">
    <property type="entry name" value="RFA1B/D_OB_1st"/>
</dbReference>
<keyword evidence="4" id="KW-1185">Reference proteome</keyword>
<sequence>MGPVGLWGGCCNIKSARSGYGWRKMACIKYGDPKHRNTDVKKAILYRRRTSNLIFNLTLDTYENQKMYVNPNGGNLKHIPKKHRLEKDGLLLMLRRLSPATSANDISRPKKKGKKVNTFLLLDEPLDASTPNKVSDDILGKGKQINAMPSEEVDDFQGQFSLATYLLMLIMEYVTDDQGEDLILEGMPATEGSGQEVTNIQDKDSGGPVGIPSLPTVSKKPRVQLVSGRNDFMIRVRLCRMWDIINHKKNSKLIIVEMIFIDEKKNLIYGIMDTNQVNRLKGTLKEGSLFTIKNFKVVESTFAYIPIESSLTIILSASTVMNNLVEDLVDITINGFQFIKPTMIDSRVDNHTVLSDVVGCLYEIGDIENCGSKGKTREIKIITDYFEKVKITLWEELGDKFAPSLYNKDVVPYIVIVTSTTVKEF</sequence>
<organism evidence="3 4">
    <name type="scientific">Capsicum baccatum</name>
    <name type="common">Peruvian pepper</name>
    <dbReference type="NCBI Taxonomy" id="33114"/>
    <lineage>
        <taxon>Eukaryota</taxon>
        <taxon>Viridiplantae</taxon>
        <taxon>Streptophyta</taxon>
        <taxon>Embryophyta</taxon>
        <taxon>Tracheophyta</taxon>
        <taxon>Spermatophyta</taxon>
        <taxon>Magnoliopsida</taxon>
        <taxon>eudicotyledons</taxon>
        <taxon>Gunneridae</taxon>
        <taxon>Pentapetalae</taxon>
        <taxon>asterids</taxon>
        <taxon>lamiids</taxon>
        <taxon>Solanales</taxon>
        <taxon>Solanaceae</taxon>
        <taxon>Solanoideae</taxon>
        <taxon>Capsiceae</taxon>
        <taxon>Capsicum</taxon>
    </lineage>
</organism>
<dbReference type="CDD" id="cd04480">
    <property type="entry name" value="RPA1_DBD_A_like"/>
    <property type="match status" value="1"/>
</dbReference>
<comment type="caution">
    <text evidence="3">The sequence shown here is derived from an EMBL/GenBank/DDBJ whole genome shotgun (WGS) entry which is preliminary data.</text>
</comment>
<dbReference type="AlphaFoldDB" id="A0A2G2VT36"/>
<dbReference type="PANTHER" id="PTHR47165:SF4">
    <property type="entry name" value="OS03G0429900 PROTEIN"/>
    <property type="match status" value="1"/>
</dbReference>
<evidence type="ECO:0000256" key="1">
    <source>
        <dbReference type="SAM" id="MobiDB-lite"/>
    </source>
</evidence>
<accession>A0A2G2VT36</accession>
<evidence type="ECO:0000259" key="2">
    <source>
        <dbReference type="Pfam" id="PF02721"/>
    </source>
</evidence>
<gene>
    <name evidence="3" type="ORF">CQW23_23837</name>
</gene>
<dbReference type="Gene3D" id="2.40.50.140">
    <property type="entry name" value="Nucleic acid-binding proteins"/>
    <property type="match status" value="2"/>
</dbReference>
<dbReference type="STRING" id="33114.A0A2G2VT36"/>
<dbReference type="InterPro" id="IPR012340">
    <property type="entry name" value="NA-bd_OB-fold"/>
</dbReference>
<evidence type="ECO:0000313" key="3">
    <source>
        <dbReference type="EMBL" id="PHT36137.1"/>
    </source>
</evidence>
<dbReference type="OrthoDB" id="1931061at2759"/>
<dbReference type="SUPFAM" id="SSF50249">
    <property type="entry name" value="Nucleic acid-binding proteins"/>
    <property type="match status" value="1"/>
</dbReference>
<dbReference type="Proteomes" id="UP000224567">
    <property type="component" value="Unassembled WGS sequence"/>
</dbReference>
<dbReference type="PANTHER" id="PTHR47165">
    <property type="entry name" value="OS03G0429900 PROTEIN"/>
    <property type="match status" value="1"/>
</dbReference>
<dbReference type="Pfam" id="PF02721">
    <property type="entry name" value="DUF223"/>
    <property type="match status" value="1"/>
</dbReference>
<feature type="region of interest" description="Disordered" evidence="1">
    <location>
        <begin position="192"/>
        <end position="213"/>
    </location>
</feature>
<protein>
    <recommendedName>
        <fullName evidence="2">Replication protein A 70 kDa DNA-binding subunit B/D first OB fold domain-containing protein</fullName>
    </recommendedName>
</protein>
<name>A0A2G2VT36_CAPBA</name>
<evidence type="ECO:0000313" key="4">
    <source>
        <dbReference type="Proteomes" id="UP000224567"/>
    </source>
</evidence>
<feature type="non-terminal residue" evidence="3">
    <location>
        <position position="425"/>
    </location>
</feature>
<reference evidence="3 4" key="1">
    <citation type="journal article" date="2017" name="Genome Biol.">
        <title>New reference genome sequences of hot pepper reveal the massive evolution of plant disease-resistance genes by retroduplication.</title>
        <authorList>
            <person name="Kim S."/>
            <person name="Park J."/>
            <person name="Yeom S.I."/>
            <person name="Kim Y.M."/>
            <person name="Seo E."/>
            <person name="Kim K.T."/>
            <person name="Kim M.S."/>
            <person name="Lee J.M."/>
            <person name="Cheong K."/>
            <person name="Shin H.S."/>
            <person name="Kim S.B."/>
            <person name="Han K."/>
            <person name="Lee J."/>
            <person name="Park M."/>
            <person name="Lee H.A."/>
            <person name="Lee H.Y."/>
            <person name="Lee Y."/>
            <person name="Oh S."/>
            <person name="Lee J.H."/>
            <person name="Choi E."/>
            <person name="Choi E."/>
            <person name="Lee S.E."/>
            <person name="Jeon J."/>
            <person name="Kim H."/>
            <person name="Choi G."/>
            <person name="Song H."/>
            <person name="Lee J."/>
            <person name="Lee S.C."/>
            <person name="Kwon J.K."/>
            <person name="Lee H.Y."/>
            <person name="Koo N."/>
            <person name="Hong Y."/>
            <person name="Kim R.W."/>
            <person name="Kang W.H."/>
            <person name="Huh J.H."/>
            <person name="Kang B.C."/>
            <person name="Yang T.J."/>
            <person name="Lee Y.H."/>
            <person name="Bennetzen J.L."/>
            <person name="Choi D."/>
        </authorList>
    </citation>
    <scope>NUCLEOTIDE SEQUENCE [LARGE SCALE GENOMIC DNA]</scope>
    <source>
        <strain evidence="4">cv. PBC81</strain>
    </source>
</reference>
<proteinExistence type="predicted"/>
<reference evidence="4" key="2">
    <citation type="journal article" date="2017" name="J. Anim. Genet.">
        <title>Multiple reference genome sequences of hot pepper reveal the massive evolution of plant disease resistance genes by retroduplication.</title>
        <authorList>
            <person name="Kim S."/>
            <person name="Park J."/>
            <person name="Yeom S.-I."/>
            <person name="Kim Y.-M."/>
            <person name="Seo E."/>
            <person name="Kim K.-T."/>
            <person name="Kim M.-S."/>
            <person name="Lee J.M."/>
            <person name="Cheong K."/>
            <person name="Shin H.-S."/>
            <person name="Kim S.-B."/>
            <person name="Han K."/>
            <person name="Lee J."/>
            <person name="Park M."/>
            <person name="Lee H.-A."/>
            <person name="Lee H.-Y."/>
            <person name="Lee Y."/>
            <person name="Oh S."/>
            <person name="Lee J.H."/>
            <person name="Choi E."/>
            <person name="Choi E."/>
            <person name="Lee S.E."/>
            <person name="Jeon J."/>
            <person name="Kim H."/>
            <person name="Choi G."/>
            <person name="Song H."/>
            <person name="Lee J."/>
            <person name="Lee S.-C."/>
            <person name="Kwon J.-K."/>
            <person name="Lee H.-Y."/>
            <person name="Koo N."/>
            <person name="Hong Y."/>
            <person name="Kim R.W."/>
            <person name="Kang W.-H."/>
            <person name="Huh J.H."/>
            <person name="Kang B.-C."/>
            <person name="Yang T.-J."/>
            <person name="Lee Y.-H."/>
            <person name="Bennetzen J.L."/>
            <person name="Choi D."/>
        </authorList>
    </citation>
    <scope>NUCLEOTIDE SEQUENCE [LARGE SCALE GENOMIC DNA]</scope>
    <source>
        <strain evidence="4">cv. PBC81</strain>
    </source>
</reference>
<dbReference type="EMBL" id="MLFT02000010">
    <property type="protein sequence ID" value="PHT36137.1"/>
    <property type="molecule type" value="Genomic_DNA"/>
</dbReference>
<feature type="domain" description="Replication protein A 70 kDa DNA-binding subunit B/D first OB fold" evidence="2">
    <location>
        <begin position="232"/>
        <end position="320"/>
    </location>
</feature>